<accession>A0A6N4SNJ6</accession>
<name>A0A6N4SNJ6_CYTH3</name>
<dbReference type="Proteomes" id="UP000001822">
    <property type="component" value="Chromosome"/>
</dbReference>
<organism evidence="1 2">
    <name type="scientific">Cytophaga hutchinsonii (strain ATCC 33406 / DSM 1761 / CIP 103989 / NBRC 15051 / NCIMB 9469 / D465)</name>
    <dbReference type="NCBI Taxonomy" id="269798"/>
    <lineage>
        <taxon>Bacteria</taxon>
        <taxon>Pseudomonadati</taxon>
        <taxon>Bacteroidota</taxon>
        <taxon>Cytophagia</taxon>
        <taxon>Cytophagales</taxon>
        <taxon>Cytophagaceae</taxon>
        <taxon>Cytophaga</taxon>
    </lineage>
</organism>
<dbReference type="AlphaFoldDB" id="A0A6N4SNJ6"/>
<reference evidence="1 2" key="1">
    <citation type="journal article" date="2007" name="Appl. Environ. Microbiol.">
        <title>Genome sequence of the cellulolytic gliding bacterium Cytophaga hutchinsonii.</title>
        <authorList>
            <person name="Xie G."/>
            <person name="Bruce D.C."/>
            <person name="Challacombe J.F."/>
            <person name="Chertkov O."/>
            <person name="Detter J.C."/>
            <person name="Gilna P."/>
            <person name="Han C.S."/>
            <person name="Lucas S."/>
            <person name="Misra M."/>
            <person name="Myers G.L."/>
            <person name="Richardson P."/>
            <person name="Tapia R."/>
            <person name="Thayer N."/>
            <person name="Thompson L.S."/>
            <person name="Brettin T.S."/>
            <person name="Henrissat B."/>
            <person name="Wilson D.B."/>
            <person name="McBride M.J."/>
        </authorList>
    </citation>
    <scope>NUCLEOTIDE SEQUENCE [LARGE SCALE GENOMIC DNA]</scope>
    <source>
        <strain evidence="2">ATCC 33406 / DSM 1761 / CIP 103989 / NBRC 15051 / NCIMB 9469 / D465</strain>
    </source>
</reference>
<proteinExistence type="predicted"/>
<dbReference type="KEGG" id="chu:CHU_0536"/>
<protein>
    <submittedName>
        <fullName evidence="1">Uncharacterized protein</fullName>
    </submittedName>
</protein>
<sequence>MLRPLFTYLLILNLFTISLLNVREEVPVYESWLTAKELVKKECSSFFKEHSLYQKASHTSHPEDAEMLETMPLEYENEIEIESHIFGIPFISEITYTHLSTSIHAYHGYELLIVKVQHQDIFSPPPNC</sequence>
<keyword evidence="2" id="KW-1185">Reference proteome</keyword>
<evidence type="ECO:0000313" key="2">
    <source>
        <dbReference type="Proteomes" id="UP000001822"/>
    </source>
</evidence>
<dbReference type="EMBL" id="CP000383">
    <property type="protein sequence ID" value="ABG57823.1"/>
    <property type="molecule type" value="Genomic_DNA"/>
</dbReference>
<gene>
    <name evidence="1" type="ordered locus">CHU_0536</name>
</gene>
<evidence type="ECO:0000313" key="1">
    <source>
        <dbReference type="EMBL" id="ABG57823.1"/>
    </source>
</evidence>